<gene>
    <name evidence="2" type="ORF">G9403_08430</name>
</gene>
<comment type="caution">
    <text evidence="2">The sequence shown here is derived from an EMBL/GenBank/DDBJ whole genome shotgun (WGS) entry which is preliminary data.</text>
</comment>
<sequence length="160" mass="18526">MITIRPIQKSDDPYLKKLVQDSLKAYQLDIPGTAYFDSELAHLSDFYKLKAGRQYFVAINNFQEVVGGAGIAEYDVQNKVAELQKLYIDKKAQGHHLSYQLLDQALRFAKEFGYQQVYLETHHNLETAIHVYKTYGFTELTKPLKEAEHSEMDHFFVMSV</sequence>
<dbReference type="Gene3D" id="3.40.630.30">
    <property type="match status" value="1"/>
</dbReference>
<dbReference type="PANTHER" id="PTHR43305:SF1">
    <property type="entry name" value="FAMILY N-ACETYLTRANSFERASE, PUTATIVE (AFU_ORTHOLOGUE AFUA_2G01380)-RELATED"/>
    <property type="match status" value="1"/>
</dbReference>
<evidence type="ECO:0000259" key="1">
    <source>
        <dbReference type="PROSITE" id="PS51186"/>
    </source>
</evidence>
<name>A0ABD4XKF5_WEIPA</name>
<dbReference type="InterPro" id="IPR052777">
    <property type="entry name" value="Acetyltransferase_Enz"/>
</dbReference>
<dbReference type="RefSeq" id="WP_140837675.1">
    <property type="nucleotide sequence ID" value="NZ_JAANXN010000011.1"/>
</dbReference>
<dbReference type="PANTHER" id="PTHR43305">
    <property type="entry name" value="FAMILY N-ACETYLTRANSFERASE, PUTATIVE (AFU_ORTHOLOGUE AFUA_2G01380)-RELATED"/>
    <property type="match status" value="1"/>
</dbReference>
<accession>A0ABD4XKF5</accession>
<evidence type="ECO:0000313" key="3">
    <source>
        <dbReference type="Proteomes" id="UP001215461"/>
    </source>
</evidence>
<dbReference type="InterPro" id="IPR000182">
    <property type="entry name" value="GNAT_dom"/>
</dbReference>
<proteinExistence type="predicted"/>
<reference evidence="2 3" key="1">
    <citation type="submission" date="2020-03" db="EMBL/GenBank/DDBJ databases">
        <title>Comparative genomics of Weissella paramesenteroides.</title>
        <authorList>
            <person name="Kant R."/>
            <person name="Takala T."/>
            <person name="Saris P."/>
        </authorList>
    </citation>
    <scope>NUCLEOTIDE SEQUENCE [LARGE SCALE GENOMIC DNA]</scope>
    <source>
        <strain evidence="2 3">SJ27-4</strain>
    </source>
</reference>
<dbReference type="PROSITE" id="PS51186">
    <property type="entry name" value="GNAT"/>
    <property type="match status" value="1"/>
</dbReference>
<organism evidence="2 3">
    <name type="scientific">Weissella paramesenteroides</name>
    <name type="common">Leuconostoc paramesenteroides</name>
    <dbReference type="NCBI Taxonomy" id="1249"/>
    <lineage>
        <taxon>Bacteria</taxon>
        <taxon>Bacillati</taxon>
        <taxon>Bacillota</taxon>
        <taxon>Bacilli</taxon>
        <taxon>Lactobacillales</taxon>
        <taxon>Lactobacillaceae</taxon>
        <taxon>Weissella</taxon>
    </lineage>
</organism>
<dbReference type="SUPFAM" id="SSF55729">
    <property type="entry name" value="Acyl-CoA N-acyltransferases (Nat)"/>
    <property type="match status" value="1"/>
</dbReference>
<feature type="domain" description="N-acetyltransferase" evidence="1">
    <location>
        <begin position="2"/>
        <end position="160"/>
    </location>
</feature>
<dbReference type="AlphaFoldDB" id="A0ABD4XKF5"/>
<dbReference type="Pfam" id="PF00583">
    <property type="entry name" value="Acetyltransf_1"/>
    <property type="match status" value="1"/>
</dbReference>
<protein>
    <submittedName>
        <fullName evidence="2">GNAT family N-acetyltransferase</fullName>
    </submittedName>
</protein>
<dbReference type="InterPro" id="IPR016181">
    <property type="entry name" value="Acyl_CoA_acyltransferase"/>
</dbReference>
<dbReference type="EMBL" id="JAANXN010000011">
    <property type="protein sequence ID" value="MDF8371661.1"/>
    <property type="molecule type" value="Genomic_DNA"/>
</dbReference>
<evidence type="ECO:0000313" key="2">
    <source>
        <dbReference type="EMBL" id="MDF8371661.1"/>
    </source>
</evidence>
<dbReference type="CDD" id="cd04301">
    <property type="entry name" value="NAT_SF"/>
    <property type="match status" value="1"/>
</dbReference>
<dbReference type="Proteomes" id="UP001215461">
    <property type="component" value="Unassembled WGS sequence"/>
</dbReference>